<dbReference type="Gene3D" id="1.10.390.10">
    <property type="entry name" value="Neutral Protease Domain 2"/>
    <property type="match status" value="1"/>
</dbReference>
<dbReference type="AlphaFoldDB" id="A0A1I4EHT5"/>
<dbReference type="SUPFAM" id="SSF55486">
    <property type="entry name" value="Metalloproteases ('zincins'), catalytic domain"/>
    <property type="match status" value="1"/>
</dbReference>
<dbReference type="Pfam" id="PF01433">
    <property type="entry name" value="Peptidase_M1"/>
    <property type="match status" value="1"/>
</dbReference>
<organism evidence="2 3">
    <name type="scientific">Rhodanobacter glycinis</name>
    <dbReference type="NCBI Taxonomy" id="582702"/>
    <lineage>
        <taxon>Bacteria</taxon>
        <taxon>Pseudomonadati</taxon>
        <taxon>Pseudomonadota</taxon>
        <taxon>Gammaproteobacteria</taxon>
        <taxon>Lysobacterales</taxon>
        <taxon>Rhodanobacteraceae</taxon>
        <taxon>Rhodanobacter</taxon>
    </lineage>
</organism>
<name>A0A1I4EHT5_9GAMM</name>
<dbReference type="RefSeq" id="WP_342741515.1">
    <property type="nucleotide sequence ID" value="NZ_FOSR01000012.1"/>
</dbReference>
<dbReference type="CDD" id="cd09604">
    <property type="entry name" value="M1_APN_like"/>
    <property type="match status" value="1"/>
</dbReference>
<dbReference type="GO" id="GO:0008270">
    <property type="term" value="F:zinc ion binding"/>
    <property type="evidence" value="ECO:0007669"/>
    <property type="project" value="InterPro"/>
</dbReference>
<keyword evidence="3" id="KW-1185">Reference proteome</keyword>
<dbReference type="GO" id="GO:0008237">
    <property type="term" value="F:metallopeptidase activity"/>
    <property type="evidence" value="ECO:0007669"/>
    <property type="project" value="InterPro"/>
</dbReference>
<accession>A0A1I4EHT5</accession>
<proteinExistence type="predicted"/>
<dbReference type="InterPro" id="IPR027268">
    <property type="entry name" value="Peptidase_M4/M1_CTD_sf"/>
</dbReference>
<sequence length="742" mass="82177">MAGMTGSRGLWLAALVCGLGWPVLGWAQSAPAPAASTAAPAVASSAPIPFAPAHQTIITTPSAPNAWGGQRTGSEPTLSDRVVSYTIDASLDAAKHQVTGKEHMTWRNRSDRPVSHVYFHLYLNAFANDGSTWFTERRVLTAHGRSRGNARLKKGQWGWVHLQQVEQDGTALKWSFVHPDGGPATDETVVRFDLAQPVPAGGTLALDINFLSQLPRVVERTGWWGDFNLVGQWFPKIGVLELPGERGATQVRWNVHEFHFNSEFYADFGLYDVHLTVPSDYTVGAVGQEQGAPVSKDGQTTYHFVQGDVHDFAWVAAKGYKTLDGSWTGPGSPKVDVRVIYPPEYVGSAAPTLKSTIAALGYFSKTLGPYPYHTVTAVIPPYNAQEAGGMEYPTFFTSEGYKKVEPGTLSQYESDFVNIHEFGHGYFYGIIASDEFEEPMLDEGLNEYWDDRMLRDTHEDITAASPLMKWLGITPTLTAFQMERLGATLRQPADPLAQNSWDRLSSTSYGTVYTRTTTAMHDLELRMGKATMAKAMRLYYQRWRFRHPSVADFRQAMIDGSGDAKDVNEIFDQFVYGTKHIDDRVASIDTRQVLPQAGVTWKDGKPVEADGTALDKQIAKQESDWKKAHPKAKPGSGGAYPWHSTVTVLRDGAQVPELLRVTFADGSHEDVHWNDDRRWARFDFVKPGKVVSAELDPQQQVYLDANKLNDSYATKPNSAASRRWSADVAAVLQAFYSMLVTL</sequence>
<dbReference type="Proteomes" id="UP000198725">
    <property type="component" value="Unassembled WGS sequence"/>
</dbReference>
<feature type="domain" description="Peptidase M1 membrane alanine aminopeptidase" evidence="1">
    <location>
        <begin position="356"/>
        <end position="574"/>
    </location>
</feature>
<evidence type="ECO:0000313" key="2">
    <source>
        <dbReference type="EMBL" id="SFL03741.1"/>
    </source>
</evidence>
<dbReference type="EMBL" id="FOSR01000012">
    <property type="protein sequence ID" value="SFL03741.1"/>
    <property type="molecule type" value="Genomic_DNA"/>
</dbReference>
<protein>
    <recommendedName>
        <fullName evidence="1">Peptidase M1 membrane alanine aminopeptidase domain-containing protein</fullName>
    </recommendedName>
</protein>
<evidence type="ECO:0000259" key="1">
    <source>
        <dbReference type="Pfam" id="PF01433"/>
    </source>
</evidence>
<gene>
    <name evidence="2" type="ORF">SAMN05192579_11232</name>
</gene>
<dbReference type="InterPro" id="IPR014782">
    <property type="entry name" value="Peptidase_M1_dom"/>
</dbReference>
<reference evidence="3" key="1">
    <citation type="submission" date="2016-10" db="EMBL/GenBank/DDBJ databases">
        <authorList>
            <person name="Varghese N."/>
            <person name="Submissions S."/>
        </authorList>
    </citation>
    <scope>NUCLEOTIDE SEQUENCE [LARGE SCALE GENOMIC DNA]</scope>
    <source>
        <strain evidence="3">MO64</strain>
    </source>
</reference>
<evidence type="ECO:0000313" key="3">
    <source>
        <dbReference type="Proteomes" id="UP000198725"/>
    </source>
</evidence>